<dbReference type="InterPro" id="IPR003594">
    <property type="entry name" value="HATPase_dom"/>
</dbReference>
<dbReference type="EMBL" id="LSKU01000001">
    <property type="protein sequence ID" value="KXG44493.1"/>
    <property type="molecule type" value="Genomic_DNA"/>
</dbReference>
<accession>A0A135L6Q1</accession>
<dbReference type="OrthoDB" id="9781904at2"/>
<dbReference type="InterPro" id="IPR050482">
    <property type="entry name" value="Sensor_HK_TwoCompSys"/>
</dbReference>
<sequence>MKSSKLDGYKLEEILHKTIRAIDQSKEQIFEIAEDARSEKENLLRKLEALREETKKVIDEVDQLEARYRRARTNLADVSRNFKLYTESDIQKAYEEANQLQIDLLMAREREANLKILRNELQMRLKNINVTIERAEVVATQIGVVSDYLTGDIIKMSEAVESAQYKQMFGLKIIQAQEEERKRVAREIHDGPAQSMANVVLRTEIAERFMNVKQMDQAIQELKDLKFMVRQSLADVRKIIFDLRPMALDDLGLFPTLRKYIQEMAKRDNLDIDLSLAGRERRLPSGMEVAIFRLVQEALNNVVKHAQATKAVVKVEFQSGQIEVSVKDNGIGFDEEEQEKQKEGHFGLMGMKERVDLLEGDLEIQSIKNKGTTIKIRVPVNESGEISDGSENEN</sequence>
<dbReference type="Pfam" id="PF07730">
    <property type="entry name" value="HisKA_3"/>
    <property type="match status" value="1"/>
</dbReference>
<dbReference type="GO" id="GO:0000155">
    <property type="term" value="F:phosphorelay sensor kinase activity"/>
    <property type="evidence" value="ECO:0007669"/>
    <property type="project" value="UniProtKB-UniRule"/>
</dbReference>
<evidence type="ECO:0000256" key="2">
    <source>
        <dbReference type="ARBA" id="ARBA00022679"/>
    </source>
</evidence>
<dbReference type="GO" id="GO:0046983">
    <property type="term" value="F:protein dimerization activity"/>
    <property type="evidence" value="ECO:0007669"/>
    <property type="project" value="InterPro"/>
</dbReference>
<dbReference type="GO" id="GO:0016020">
    <property type="term" value="C:membrane"/>
    <property type="evidence" value="ECO:0007669"/>
    <property type="project" value="InterPro"/>
</dbReference>
<keyword evidence="7" id="KW-0963">Cytoplasm</keyword>
<feature type="domain" description="Histidine kinase" evidence="9">
    <location>
        <begin position="183"/>
        <end position="382"/>
    </location>
</feature>
<dbReference type="PANTHER" id="PTHR24421">
    <property type="entry name" value="NITRATE/NITRITE SENSOR PROTEIN NARX-RELATED"/>
    <property type="match status" value="1"/>
</dbReference>
<dbReference type="Gene3D" id="3.30.565.10">
    <property type="entry name" value="Histidine kinase-like ATPase, C-terminal domain"/>
    <property type="match status" value="1"/>
</dbReference>
<dbReference type="PIRSF" id="PIRSF003169">
    <property type="entry name" value="STHK_DegS"/>
    <property type="match status" value="1"/>
</dbReference>
<evidence type="ECO:0000313" key="11">
    <source>
        <dbReference type="Proteomes" id="UP000070352"/>
    </source>
</evidence>
<dbReference type="PROSITE" id="PS50109">
    <property type="entry name" value="HIS_KIN"/>
    <property type="match status" value="1"/>
</dbReference>
<protein>
    <recommendedName>
        <fullName evidence="7">Signal transduction histidine-protein kinase/phosphatase DegS</fullName>
        <ecNumber evidence="7">2.7.13.3</ecNumber>
        <ecNumber evidence="7">3.1.3.-</ecNumber>
    </recommendedName>
</protein>
<dbReference type="SMART" id="SM00387">
    <property type="entry name" value="HATPase_c"/>
    <property type="match status" value="1"/>
</dbReference>
<comment type="caution">
    <text evidence="10">The sequence shown here is derived from an EMBL/GenBank/DDBJ whole genome shotgun (WGS) entry which is preliminary data.</text>
</comment>
<evidence type="ECO:0000256" key="4">
    <source>
        <dbReference type="ARBA" id="ARBA00022777"/>
    </source>
</evidence>
<reference evidence="10 11" key="1">
    <citation type="submission" date="2016-02" db="EMBL/GenBank/DDBJ databases">
        <title>Draft Genome for Tepidibacillus decaturensis nov. sp. Strain Z9, an Anaerobic, Moderately Thermophilic and Heterotrophic Bacterium from Deep Subsurface of the Illinois Basin, USA.</title>
        <authorList>
            <person name="Dong Y."/>
            <person name="Chang J.Y."/>
            <person name="Sanford R."/>
            <person name="Fouke B.W."/>
        </authorList>
    </citation>
    <scope>NUCLEOTIDE SEQUENCE [LARGE SCALE GENOMIC DNA]</scope>
    <source>
        <strain evidence="10 11">Z9</strain>
    </source>
</reference>
<evidence type="ECO:0000313" key="10">
    <source>
        <dbReference type="EMBL" id="KXG44493.1"/>
    </source>
</evidence>
<evidence type="ECO:0000256" key="6">
    <source>
        <dbReference type="ARBA" id="ARBA00023012"/>
    </source>
</evidence>
<dbReference type="STRING" id="1413211.U473_11065"/>
<evidence type="ECO:0000256" key="1">
    <source>
        <dbReference type="ARBA" id="ARBA00000085"/>
    </source>
</evidence>
<dbReference type="RefSeq" id="WP_068726292.1">
    <property type="nucleotide sequence ID" value="NZ_LSKU01000001.1"/>
</dbReference>
<comment type="subcellular location">
    <subcellularLocation>
        <location evidence="7">Cytoplasm</location>
    </subcellularLocation>
</comment>
<evidence type="ECO:0000256" key="8">
    <source>
        <dbReference type="SAM" id="Coils"/>
    </source>
</evidence>
<dbReference type="GO" id="GO:0004721">
    <property type="term" value="F:phosphoprotein phosphatase activity"/>
    <property type="evidence" value="ECO:0007669"/>
    <property type="project" value="UniProtKB-UniRule"/>
</dbReference>
<evidence type="ECO:0000256" key="5">
    <source>
        <dbReference type="ARBA" id="ARBA00022840"/>
    </source>
</evidence>
<name>A0A135L6Q1_9BACI</name>
<evidence type="ECO:0000256" key="3">
    <source>
        <dbReference type="ARBA" id="ARBA00022741"/>
    </source>
</evidence>
<comment type="catalytic activity">
    <reaction evidence="1 7">
        <text>ATP + protein L-histidine = ADP + protein N-phospho-L-histidine.</text>
        <dbReference type="EC" id="2.7.13.3"/>
    </reaction>
</comment>
<dbReference type="SUPFAM" id="SSF55874">
    <property type="entry name" value="ATPase domain of HSP90 chaperone/DNA topoisomerase II/histidine kinase"/>
    <property type="match status" value="1"/>
</dbReference>
<keyword evidence="4 7" id="KW-0418">Kinase</keyword>
<dbReference type="CDD" id="cd16917">
    <property type="entry name" value="HATPase_UhpB-NarQ-NarX-like"/>
    <property type="match status" value="1"/>
</dbReference>
<dbReference type="EC" id="3.1.3.-" evidence="7"/>
<dbReference type="InterPro" id="IPR011712">
    <property type="entry name" value="Sig_transdc_His_kin_sub3_dim/P"/>
</dbReference>
<keyword evidence="7" id="KW-0904">Protein phosphatase</keyword>
<evidence type="ECO:0000259" key="9">
    <source>
        <dbReference type="PROSITE" id="PS50109"/>
    </source>
</evidence>
<keyword evidence="6 7" id="KW-0902">Two-component regulatory system</keyword>
<dbReference type="Gene3D" id="1.20.5.1930">
    <property type="match status" value="1"/>
</dbReference>
<dbReference type="InterPro" id="IPR016381">
    <property type="entry name" value="Sig_transdc_His_kinase_DegS"/>
</dbReference>
<evidence type="ECO:0000256" key="7">
    <source>
        <dbReference type="PIRNR" id="PIRNR003169"/>
    </source>
</evidence>
<keyword evidence="3 7" id="KW-0547">Nucleotide-binding</keyword>
<keyword evidence="11" id="KW-1185">Reference proteome</keyword>
<dbReference type="InterPro" id="IPR008595">
    <property type="entry name" value="DegS"/>
</dbReference>
<dbReference type="InterPro" id="IPR005467">
    <property type="entry name" value="His_kinase_dom"/>
</dbReference>
<dbReference type="GO" id="GO:0005737">
    <property type="term" value="C:cytoplasm"/>
    <property type="evidence" value="ECO:0007669"/>
    <property type="project" value="UniProtKB-SubCell"/>
</dbReference>
<feature type="coiled-coil region" evidence="8">
    <location>
        <begin position="26"/>
        <end position="138"/>
    </location>
</feature>
<dbReference type="AlphaFoldDB" id="A0A135L6Q1"/>
<dbReference type="PANTHER" id="PTHR24421:SF55">
    <property type="entry name" value="SENSOR HISTIDINE KINASE YDFH"/>
    <property type="match status" value="1"/>
</dbReference>
<dbReference type="GO" id="GO:0005524">
    <property type="term" value="F:ATP binding"/>
    <property type="evidence" value="ECO:0007669"/>
    <property type="project" value="UniProtKB-UniRule"/>
</dbReference>
<dbReference type="Pfam" id="PF05384">
    <property type="entry name" value="DegS"/>
    <property type="match status" value="1"/>
</dbReference>
<gene>
    <name evidence="10" type="ORF">U473_11065</name>
</gene>
<organism evidence="10 11">
    <name type="scientific">Tepidibacillus decaturensis</name>
    <dbReference type="NCBI Taxonomy" id="1413211"/>
    <lineage>
        <taxon>Bacteria</taxon>
        <taxon>Bacillati</taxon>
        <taxon>Bacillota</taxon>
        <taxon>Bacilli</taxon>
        <taxon>Bacillales</taxon>
        <taxon>Bacillaceae</taxon>
        <taxon>Tepidibacillus</taxon>
    </lineage>
</organism>
<keyword evidence="8" id="KW-0175">Coiled coil</keyword>
<dbReference type="EC" id="2.7.13.3" evidence="7"/>
<comment type="function">
    <text evidence="7">Member of the two-component regulatory system DegS/DegU, which plays an important role in the transition growth phase.</text>
</comment>
<dbReference type="Proteomes" id="UP000070352">
    <property type="component" value="Unassembled WGS sequence"/>
</dbReference>
<keyword evidence="5 7" id="KW-0067">ATP-binding</keyword>
<keyword evidence="2 7" id="KW-0808">Transferase</keyword>
<dbReference type="Pfam" id="PF02518">
    <property type="entry name" value="HATPase_c"/>
    <property type="match status" value="1"/>
</dbReference>
<dbReference type="InterPro" id="IPR036890">
    <property type="entry name" value="HATPase_C_sf"/>
</dbReference>
<keyword evidence="7" id="KW-0378">Hydrolase</keyword>
<proteinExistence type="predicted"/>